<comment type="caution">
    <text evidence="1">The sequence shown here is derived from an EMBL/GenBank/DDBJ whole genome shotgun (WGS) entry which is preliminary data.</text>
</comment>
<evidence type="ECO:0000313" key="1">
    <source>
        <dbReference type="EMBL" id="RCW77682.1"/>
    </source>
</evidence>
<evidence type="ECO:0000313" key="2">
    <source>
        <dbReference type="Proteomes" id="UP000253345"/>
    </source>
</evidence>
<dbReference type="EMBL" id="QPJL01000062">
    <property type="protein sequence ID" value="RCW77682.1"/>
    <property type="molecule type" value="Genomic_DNA"/>
</dbReference>
<feature type="non-terminal residue" evidence="1">
    <location>
        <position position="32"/>
    </location>
</feature>
<proteinExistence type="predicted"/>
<sequence length="32" mass="3316">MCPPNSYGSGLYGAKALTLSVAQEPLVHSLNP</sequence>
<dbReference type="AlphaFoldDB" id="A0A368YBW0"/>
<keyword evidence="2" id="KW-1185">Reference proteome</keyword>
<reference evidence="1 2" key="1">
    <citation type="submission" date="2018-07" db="EMBL/GenBank/DDBJ databases">
        <title>Genomic Encyclopedia of Type Strains, Phase III (KMG-III): the genomes of soil and plant-associated and newly described type strains.</title>
        <authorList>
            <person name="Whitman W."/>
        </authorList>
    </citation>
    <scope>NUCLEOTIDE SEQUENCE [LARGE SCALE GENOMIC DNA]</scope>
    <source>
        <strain evidence="1 2">CECT 8525</strain>
    </source>
</reference>
<organism evidence="1 2">
    <name type="scientific">Paracoccus lutimaris</name>
    <dbReference type="NCBI Taxonomy" id="1490030"/>
    <lineage>
        <taxon>Bacteria</taxon>
        <taxon>Pseudomonadati</taxon>
        <taxon>Pseudomonadota</taxon>
        <taxon>Alphaproteobacteria</taxon>
        <taxon>Rhodobacterales</taxon>
        <taxon>Paracoccaceae</taxon>
        <taxon>Paracoccus</taxon>
    </lineage>
</organism>
<gene>
    <name evidence="1" type="ORF">DFP89_1621</name>
</gene>
<protein>
    <submittedName>
        <fullName evidence="1">Uncharacterized protein</fullName>
    </submittedName>
</protein>
<dbReference type="Proteomes" id="UP000253345">
    <property type="component" value="Unassembled WGS sequence"/>
</dbReference>
<accession>A0A368YBW0</accession>
<name>A0A368YBW0_9RHOB</name>